<feature type="compositionally biased region" description="Low complexity" evidence="1">
    <location>
        <begin position="560"/>
        <end position="581"/>
    </location>
</feature>
<gene>
    <name evidence="3" type="ORF">LTR36_004182</name>
</gene>
<feature type="transmembrane region" description="Helical" evidence="2">
    <location>
        <begin position="152"/>
        <end position="172"/>
    </location>
</feature>
<feature type="compositionally biased region" description="Basic and acidic residues" evidence="1">
    <location>
        <begin position="513"/>
        <end position="530"/>
    </location>
</feature>
<feature type="compositionally biased region" description="Polar residues" evidence="1">
    <location>
        <begin position="582"/>
        <end position="591"/>
    </location>
</feature>
<evidence type="ECO:0000313" key="4">
    <source>
        <dbReference type="Proteomes" id="UP001324427"/>
    </source>
</evidence>
<feature type="region of interest" description="Disordered" evidence="1">
    <location>
        <begin position="327"/>
        <end position="346"/>
    </location>
</feature>
<keyword evidence="4" id="KW-1185">Reference proteome</keyword>
<feature type="compositionally biased region" description="Polar residues" evidence="1">
    <location>
        <begin position="390"/>
        <end position="404"/>
    </location>
</feature>
<feature type="region of interest" description="Disordered" evidence="1">
    <location>
        <begin position="379"/>
        <end position="460"/>
    </location>
</feature>
<feature type="compositionally biased region" description="Polar residues" evidence="1">
    <location>
        <begin position="274"/>
        <end position="287"/>
    </location>
</feature>
<evidence type="ECO:0000256" key="2">
    <source>
        <dbReference type="SAM" id="Phobius"/>
    </source>
</evidence>
<comment type="caution">
    <text evidence="3">The sequence shown here is derived from an EMBL/GenBank/DDBJ whole genome shotgun (WGS) entry which is preliminary data.</text>
</comment>
<keyword evidence="2" id="KW-1133">Transmembrane helix</keyword>
<dbReference type="AlphaFoldDB" id="A0AAV9JHZ3"/>
<keyword evidence="2" id="KW-0812">Transmembrane</keyword>
<dbReference type="Proteomes" id="UP001324427">
    <property type="component" value="Unassembled WGS sequence"/>
</dbReference>
<feature type="compositionally biased region" description="Polar residues" evidence="1">
    <location>
        <begin position="488"/>
        <end position="505"/>
    </location>
</feature>
<feature type="transmembrane region" description="Helical" evidence="2">
    <location>
        <begin position="212"/>
        <end position="242"/>
    </location>
</feature>
<proteinExistence type="predicted"/>
<evidence type="ECO:0000256" key="1">
    <source>
        <dbReference type="SAM" id="MobiDB-lite"/>
    </source>
</evidence>
<reference evidence="3 4" key="1">
    <citation type="submission" date="2021-11" db="EMBL/GenBank/DDBJ databases">
        <title>Black yeast isolated from Biological Soil Crust.</title>
        <authorList>
            <person name="Kurbessoian T."/>
        </authorList>
    </citation>
    <scope>NUCLEOTIDE SEQUENCE [LARGE SCALE GENOMIC DNA]</scope>
    <source>
        <strain evidence="3 4">CCFEE 5522</strain>
    </source>
</reference>
<organism evidence="3 4">
    <name type="scientific">Oleoguttula mirabilis</name>
    <dbReference type="NCBI Taxonomy" id="1507867"/>
    <lineage>
        <taxon>Eukaryota</taxon>
        <taxon>Fungi</taxon>
        <taxon>Dikarya</taxon>
        <taxon>Ascomycota</taxon>
        <taxon>Pezizomycotina</taxon>
        <taxon>Dothideomycetes</taxon>
        <taxon>Dothideomycetidae</taxon>
        <taxon>Mycosphaerellales</taxon>
        <taxon>Teratosphaeriaceae</taxon>
        <taxon>Oleoguttula</taxon>
    </lineage>
</organism>
<sequence>MSASDLPYLYENVNRKIAYPYSDFNPKAYTEASYARSSIASQPRPKQEGPLINFNQHPDSYVVVGGTQEAHKPLPAATKKAVVSVRWVQFGLRLVQEVVALGLLVATICIKSTSGAETYLLRIPQAWDSLIGIYAIYHLLRPAKGRMAGSSASYHMFALIMDVALVPLYVYITLLVNNNRQLPVEEKNSSGRVLDGNWRWTSFFASQADTNLLLLCTFIGAVILAGLHLLSCGIDVYLVIVFRKISALPPDMNPLEDNLTSRPRGSKHQHKNSELTLSSNNRSTSELSDAEKKRLAHLSGSTFSVGNASRTSVAKDSLLDGQERVMPFGDSRTGSKTNLAFSPHNPETARWSRHEYDGQQVVYQEAVRNPRRSRYEVRADGKLEVRTRGGSHSPSKRSSQNVSATDFAASGDPAKRSSFVDTFELPPMASPDRAENASPRPASYMTARTSSPAVPNAAPNYSHVRGEQKEALLNDNWYVLEDDVSDMGSPSRQHTPAPPSKSSAKNGYMGVPTHDRHDSFEPVGRQETRALKPLGMHPPTPPMPDAEDYDHSGDTGVGRTLTAASNATASSSLYSDSAPSLQTSQANQGASTPKGRYYGNLAAAQRGVRGGYGLPPSPQISRSPSPEKQSRVISRSGADIADEAVLYVPESKFSMRSRRDVSGKVAEEGRGSWGKR</sequence>
<accession>A0AAV9JHZ3</accession>
<protein>
    <submittedName>
        <fullName evidence="3">Uncharacterized protein</fullName>
    </submittedName>
</protein>
<feature type="region of interest" description="Disordered" evidence="1">
    <location>
        <begin position="483"/>
        <end position="676"/>
    </location>
</feature>
<evidence type="ECO:0000313" key="3">
    <source>
        <dbReference type="EMBL" id="KAK4544610.1"/>
    </source>
</evidence>
<feature type="region of interest" description="Disordered" evidence="1">
    <location>
        <begin position="253"/>
        <end position="291"/>
    </location>
</feature>
<keyword evidence="2" id="KW-0472">Membrane</keyword>
<dbReference type="EMBL" id="JAVFHQ010000024">
    <property type="protein sequence ID" value="KAK4544610.1"/>
    <property type="molecule type" value="Genomic_DNA"/>
</dbReference>
<feature type="compositionally biased region" description="Basic and acidic residues" evidence="1">
    <location>
        <begin position="657"/>
        <end position="670"/>
    </location>
</feature>
<name>A0AAV9JHZ3_9PEZI</name>